<evidence type="ECO:0000259" key="8">
    <source>
        <dbReference type="PROSITE" id="PS50928"/>
    </source>
</evidence>
<evidence type="ECO:0000256" key="4">
    <source>
        <dbReference type="ARBA" id="ARBA00022692"/>
    </source>
</evidence>
<dbReference type="PROSITE" id="PS50928">
    <property type="entry name" value="ABC_TM1"/>
    <property type="match status" value="1"/>
</dbReference>
<sequence>MFAFLARRTLEFLVVIFGVLTIVFVLQRFSGDPTNLLLPVDAPQEVRTELRHQLGLDRPLPEQYLRFIGRVAVGDLGDSYRFRQPALGLVLERLPATLLLASASLLISLVLALPLGTLAAVYRNTWIDSLATGISLLGQAMPVYWLGLLGILLFSVQWRLLPSMGGGSFAALVLPATTLAVYSAARIMRLTRAAVLDVLHQDFIRLARAKGLGEGKVLVKHALRNASIPIVTIIGLQFGGLLGGAVITETVFAWPGVGRLAVNAVQQRDFPVVQAVTVVIALAFSLINLAVDVLYARLNPRIRLG</sequence>
<keyword evidence="10" id="KW-1185">Reference proteome</keyword>
<dbReference type="Gene3D" id="1.10.3720.10">
    <property type="entry name" value="MetI-like"/>
    <property type="match status" value="1"/>
</dbReference>
<evidence type="ECO:0000256" key="1">
    <source>
        <dbReference type="ARBA" id="ARBA00004651"/>
    </source>
</evidence>
<dbReference type="InterPro" id="IPR045621">
    <property type="entry name" value="BPD_transp_1_N"/>
</dbReference>
<evidence type="ECO:0000313" key="10">
    <source>
        <dbReference type="Proteomes" id="UP001205890"/>
    </source>
</evidence>
<accession>A0ABT1L9S3</accession>
<evidence type="ECO:0000313" key="9">
    <source>
        <dbReference type="EMBL" id="MCP8938247.1"/>
    </source>
</evidence>
<keyword evidence="5 7" id="KW-1133">Transmembrane helix</keyword>
<proteinExistence type="inferred from homology"/>
<dbReference type="InterPro" id="IPR035906">
    <property type="entry name" value="MetI-like_sf"/>
</dbReference>
<keyword evidence="6 7" id="KW-0472">Membrane</keyword>
<protein>
    <submittedName>
        <fullName evidence="9">ABC transporter permease</fullName>
    </submittedName>
</protein>
<evidence type="ECO:0000256" key="3">
    <source>
        <dbReference type="ARBA" id="ARBA00022475"/>
    </source>
</evidence>
<gene>
    <name evidence="9" type="ORF">NK718_06945</name>
</gene>
<feature type="transmembrane region" description="Helical" evidence="7">
    <location>
        <begin position="98"/>
        <end position="122"/>
    </location>
</feature>
<keyword evidence="3" id="KW-1003">Cell membrane</keyword>
<dbReference type="Pfam" id="PF19300">
    <property type="entry name" value="BPD_transp_1_N"/>
    <property type="match status" value="1"/>
</dbReference>
<comment type="subcellular location">
    <subcellularLocation>
        <location evidence="1 7">Cell membrane</location>
        <topology evidence="1 7">Multi-pass membrane protein</topology>
    </subcellularLocation>
</comment>
<organism evidence="9 10">
    <name type="scientific">Alsobacter ponti</name>
    <dbReference type="NCBI Taxonomy" id="2962936"/>
    <lineage>
        <taxon>Bacteria</taxon>
        <taxon>Pseudomonadati</taxon>
        <taxon>Pseudomonadota</taxon>
        <taxon>Alphaproteobacteria</taxon>
        <taxon>Hyphomicrobiales</taxon>
        <taxon>Alsobacteraceae</taxon>
        <taxon>Alsobacter</taxon>
    </lineage>
</organism>
<dbReference type="EMBL" id="JANCLU010000005">
    <property type="protein sequence ID" value="MCP8938247.1"/>
    <property type="molecule type" value="Genomic_DNA"/>
</dbReference>
<evidence type="ECO:0000256" key="7">
    <source>
        <dbReference type="RuleBase" id="RU363032"/>
    </source>
</evidence>
<feature type="domain" description="ABC transmembrane type-1" evidence="8">
    <location>
        <begin position="94"/>
        <end position="291"/>
    </location>
</feature>
<dbReference type="Proteomes" id="UP001205890">
    <property type="component" value="Unassembled WGS sequence"/>
</dbReference>
<dbReference type="CDD" id="cd06261">
    <property type="entry name" value="TM_PBP2"/>
    <property type="match status" value="1"/>
</dbReference>
<dbReference type="SUPFAM" id="SSF161098">
    <property type="entry name" value="MetI-like"/>
    <property type="match status" value="1"/>
</dbReference>
<feature type="transmembrane region" description="Helical" evidence="7">
    <location>
        <begin position="272"/>
        <end position="295"/>
    </location>
</feature>
<feature type="transmembrane region" description="Helical" evidence="7">
    <location>
        <begin position="230"/>
        <end position="252"/>
    </location>
</feature>
<dbReference type="RefSeq" id="WP_254739983.1">
    <property type="nucleotide sequence ID" value="NZ_JANCLU010000005.1"/>
</dbReference>
<evidence type="ECO:0000256" key="2">
    <source>
        <dbReference type="ARBA" id="ARBA00022448"/>
    </source>
</evidence>
<feature type="transmembrane region" description="Helical" evidence="7">
    <location>
        <begin position="167"/>
        <end position="185"/>
    </location>
</feature>
<dbReference type="Pfam" id="PF00528">
    <property type="entry name" value="BPD_transp_1"/>
    <property type="match status" value="1"/>
</dbReference>
<feature type="transmembrane region" description="Helical" evidence="7">
    <location>
        <begin position="12"/>
        <end position="30"/>
    </location>
</feature>
<feature type="transmembrane region" description="Helical" evidence="7">
    <location>
        <begin position="143"/>
        <end position="161"/>
    </location>
</feature>
<reference evidence="9 10" key="1">
    <citation type="submission" date="2022-07" db="EMBL/GenBank/DDBJ databases">
        <authorList>
            <person name="Li W.-J."/>
            <person name="Deng Q.-Q."/>
        </authorList>
    </citation>
    <scope>NUCLEOTIDE SEQUENCE [LARGE SCALE GENOMIC DNA]</scope>
    <source>
        <strain evidence="9 10">SYSU M60028</strain>
    </source>
</reference>
<dbReference type="InterPro" id="IPR000515">
    <property type="entry name" value="MetI-like"/>
</dbReference>
<keyword evidence="2 7" id="KW-0813">Transport</keyword>
<evidence type="ECO:0000256" key="5">
    <source>
        <dbReference type="ARBA" id="ARBA00022989"/>
    </source>
</evidence>
<comment type="caution">
    <text evidence="9">The sequence shown here is derived from an EMBL/GenBank/DDBJ whole genome shotgun (WGS) entry which is preliminary data.</text>
</comment>
<keyword evidence="4 7" id="KW-0812">Transmembrane</keyword>
<comment type="similarity">
    <text evidence="7">Belongs to the binding-protein-dependent transport system permease family.</text>
</comment>
<evidence type="ECO:0000256" key="6">
    <source>
        <dbReference type="ARBA" id="ARBA00023136"/>
    </source>
</evidence>
<name>A0ABT1L9S3_9HYPH</name>
<dbReference type="PANTHER" id="PTHR43163">
    <property type="entry name" value="DIPEPTIDE TRANSPORT SYSTEM PERMEASE PROTEIN DPPB-RELATED"/>
    <property type="match status" value="1"/>
</dbReference>
<dbReference type="PANTHER" id="PTHR43163:SF6">
    <property type="entry name" value="DIPEPTIDE TRANSPORT SYSTEM PERMEASE PROTEIN DPPB-RELATED"/>
    <property type="match status" value="1"/>
</dbReference>